<dbReference type="Gene3D" id="1.20.1720.10">
    <property type="entry name" value="Multidrug resistance protein D"/>
    <property type="match status" value="1"/>
</dbReference>
<protein>
    <submittedName>
        <fullName evidence="8">MFS transporter</fullName>
    </submittedName>
</protein>
<dbReference type="InterPro" id="IPR011701">
    <property type="entry name" value="MFS"/>
</dbReference>
<feature type="region of interest" description="Disordered" evidence="5">
    <location>
        <begin position="459"/>
        <end position="481"/>
    </location>
</feature>
<dbReference type="Proteomes" id="UP001199642">
    <property type="component" value="Chromosome"/>
</dbReference>
<evidence type="ECO:0000256" key="5">
    <source>
        <dbReference type="SAM" id="MobiDB-lite"/>
    </source>
</evidence>
<evidence type="ECO:0000256" key="2">
    <source>
        <dbReference type="ARBA" id="ARBA00022692"/>
    </source>
</evidence>
<keyword evidence="3 6" id="KW-1133">Transmembrane helix</keyword>
<dbReference type="InterPro" id="IPR036259">
    <property type="entry name" value="MFS_trans_sf"/>
</dbReference>
<dbReference type="PRINTS" id="PR01035">
    <property type="entry name" value="TCRTETA"/>
</dbReference>
<feature type="transmembrane region" description="Helical" evidence="6">
    <location>
        <begin position="400"/>
        <end position="417"/>
    </location>
</feature>
<feature type="transmembrane region" description="Helical" evidence="6">
    <location>
        <begin position="98"/>
        <end position="118"/>
    </location>
</feature>
<evidence type="ECO:0000256" key="4">
    <source>
        <dbReference type="ARBA" id="ARBA00023136"/>
    </source>
</evidence>
<evidence type="ECO:0000259" key="7">
    <source>
        <dbReference type="PROSITE" id="PS50850"/>
    </source>
</evidence>
<feature type="transmembrane region" description="Helical" evidence="6">
    <location>
        <begin position="216"/>
        <end position="239"/>
    </location>
</feature>
<gene>
    <name evidence="8" type="ORF">K8F61_01340</name>
</gene>
<feature type="transmembrane region" description="Helical" evidence="6">
    <location>
        <begin position="130"/>
        <end position="154"/>
    </location>
</feature>
<feature type="transmembrane region" description="Helical" evidence="6">
    <location>
        <begin position="332"/>
        <end position="350"/>
    </location>
</feature>
<sequence length="481" mass="48460">MSTPRRAFAAIALSIGSMALLQNLVIPVLPLIEDDLDVGSDAVAWTMTAWLIAAAVATPLLGRVGDLRGRRTLTLVVLAVISVGDLVAALAPSLEILLVGRVLQGVGGALFPLGFGLLRETQPPERLTGAIGAVGALFGIAGAAGTVLAGPVAAALGWRALFVVALVVALAAAVAVLRAVPSGGVRAAGRINLVSAALLSGWLVALMLPLSSGSRWGWASPLTLGLFALALCLLAAWVLAELRSAEPLVDIRLLLHRTIWPVNVGALLIGIAMFGFWGYLPMFLEVPASTGWAFGLGAEQAGLVLLPLLVGMSAAGFVTGPLSRVLPLRRQLVLGTAVMGLAILGAVALHGAVWQLAVLGAVFGAGGGMAYAAMASIIVESVPLGSVGVATGVNANLRSIGSAIGSALMTAIVFGSVDAEGLPFEAGYAAAWITIGVVALAAAGLVALVPARRRDERRADADPAARASGHAVAQPAAAEAA</sequence>
<evidence type="ECO:0000256" key="3">
    <source>
        <dbReference type="ARBA" id="ARBA00022989"/>
    </source>
</evidence>
<feature type="transmembrane region" description="Helical" evidence="6">
    <location>
        <begin position="300"/>
        <end position="320"/>
    </location>
</feature>
<dbReference type="SUPFAM" id="SSF103473">
    <property type="entry name" value="MFS general substrate transporter"/>
    <property type="match status" value="2"/>
</dbReference>
<dbReference type="Gene3D" id="1.20.1250.20">
    <property type="entry name" value="MFS general substrate transporter like domains"/>
    <property type="match status" value="1"/>
</dbReference>
<accession>A0ABY3RS57</accession>
<feature type="transmembrane region" description="Helical" evidence="6">
    <location>
        <begin position="260"/>
        <end position="280"/>
    </location>
</feature>
<name>A0ABY3RS57_9MICO</name>
<keyword evidence="9" id="KW-1185">Reference proteome</keyword>
<feature type="transmembrane region" description="Helical" evidence="6">
    <location>
        <begin position="429"/>
        <end position="449"/>
    </location>
</feature>
<evidence type="ECO:0000256" key="1">
    <source>
        <dbReference type="ARBA" id="ARBA00004651"/>
    </source>
</evidence>
<keyword evidence="4 6" id="KW-0472">Membrane</keyword>
<evidence type="ECO:0000256" key="6">
    <source>
        <dbReference type="SAM" id="Phobius"/>
    </source>
</evidence>
<keyword evidence="2 6" id="KW-0812">Transmembrane</keyword>
<dbReference type="PANTHER" id="PTHR23501:SF197">
    <property type="entry name" value="COMD"/>
    <property type="match status" value="1"/>
</dbReference>
<feature type="transmembrane region" description="Helical" evidence="6">
    <location>
        <begin position="160"/>
        <end position="179"/>
    </location>
</feature>
<feature type="transmembrane region" description="Helical" evidence="6">
    <location>
        <begin position="42"/>
        <end position="61"/>
    </location>
</feature>
<organism evidence="8 9">
    <name type="scientific">Microbacterium resistens</name>
    <dbReference type="NCBI Taxonomy" id="156977"/>
    <lineage>
        <taxon>Bacteria</taxon>
        <taxon>Bacillati</taxon>
        <taxon>Actinomycetota</taxon>
        <taxon>Actinomycetes</taxon>
        <taxon>Micrococcales</taxon>
        <taxon>Microbacteriaceae</taxon>
        <taxon>Microbacterium</taxon>
    </lineage>
</organism>
<feature type="transmembrane region" description="Helical" evidence="6">
    <location>
        <begin position="356"/>
        <end position="379"/>
    </location>
</feature>
<dbReference type="RefSeq" id="WP_231820435.1">
    <property type="nucleotide sequence ID" value="NZ_CP082781.1"/>
</dbReference>
<dbReference type="Pfam" id="PF07690">
    <property type="entry name" value="MFS_1"/>
    <property type="match status" value="1"/>
</dbReference>
<evidence type="ECO:0000313" key="9">
    <source>
        <dbReference type="Proteomes" id="UP001199642"/>
    </source>
</evidence>
<dbReference type="PROSITE" id="PS50850">
    <property type="entry name" value="MFS"/>
    <property type="match status" value="1"/>
</dbReference>
<feature type="transmembrane region" description="Helical" evidence="6">
    <location>
        <begin position="7"/>
        <end position="30"/>
    </location>
</feature>
<comment type="subcellular location">
    <subcellularLocation>
        <location evidence="1">Cell membrane</location>
        <topology evidence="1">Multi-pass membrane protein</topology>
    </subcellularLocation>
</comment>
<feature type="transmembrane region" description="Helical" evidence="6">
    <location>
        <begin position="191"/>
        <end position="210"/>
    </location>
</feature>
<proteinExistence type="predicted"/>
<reference evidence="8 9" key="1">
    <citation type="submission" date="2023-01" db="EMBL/GenBank/DDBJ databases">
        <title>Characterization of estradiol degrading bacteria Microbacterium sp. MZT7 and reveal degrading genes through genome analysis.</title>
        <authorList>
            <person name="Hao P."/>
            <person name="Gao Y."/>
        </authorList>
    </citation>
    <scope>NUCLEOTIDE SEQUENCE [LARGE SCALE GENOMIC DNA]</scope>
    <source>
        <strain evidence="8 9">MZT7</strain>
    </source>
</reference>
<evidence type="ECO:0000313" key="8">
    <source>
        <dbReference type="EMBL" id="UGS26904.1"/>
    </source>
</evidence>
<dbReference type="InterPro" id="IPR020846">
    <property type="entry name" value="MFS_dom"/>
</dbReference>
<dbReference type="InterPro" id="IPR001958">
    <property type="entry name" value="Tet-R_TetA/multi-R_MdtG-like"/>
</dbReference>
<dbReference type="EMBL" id="CP082781">
    <property type="protein sequence ID" value="UGS26904.1"/>
    <property type="molecule type" value="Genomic_DNA"/>
</dbReference>
<feature type="transmembrane region" description="Helical" evidence="6">
    <location>
        <begin position="73"/>
        <end position="92"/>
    </location>
</feature>
<feature type="compositionally biased region" description="Low complexity" evidence="5">
    <location>
        <begin position="464"/>
        <end position="481"/>
    </location>
</feature>
<dbReference type="PANTHER" id="PTHR23501">
    <property type="entry name" value="MAJOR FACILITATOR SUPERFAMILY"/>
    <property type="match status" value="1"/>
</dbReference>
<feature type="domain" description="Major facilitator superfamily (MFS) profile" evidence="7">
    <location>
        <begin position="7"/>
        <end position="454"/>
    </location>
</feature>